<evidence type="ECO:0000256" key="2">
    <source>
        <dbReference type="ARBA" id="ARBA00012483"/>
    </source>
</evidence>
<reference evidence="11 12" key="1">
    <citation type="journal article" date="2020" name="Nat. Food">
        <title>A phased Vanilla planifolia genome enables genetic improvement of flavour and production.</title>
        <authorList>
            <person name="Hasing T."/>
            <person name="Tang H."/>
            <person name="Brym M."/>
            <person name="Khazi F."/>
            <person name="Huang T."/>
            <person name="Chambers A.H."/>
        </authorList>
    </citation>
    <scope>NUCLEOTIDE SEQUENCE [LARGE SCALE GENOMIC DNA]</scope>
    <source>
        <tissue evidence="11">Leaf</tissue>
    </source>
</reference>
<organism evidence="11 12">
    <name type="scientific">Vanilla planifolia</name>
    <name type="common">Vanilla</name>
    <dbReference type="NCBI Taxonomy" id="51239"/>
    <lineage>
        <taxon>Eukaryota</taxon>
        <taxon>Viridiplantae</taxon>
        <taxon>Streptophyta</taxon>
        <taxon>Embryophyta</taxon>
        <taxon>Tracheophyta</taxon>
        <taxon>Spermatophyta</taxon>
        <taxon>Magnoliopsida</taxon>
        <taxon>Liliopsida</taxon>
        <taxon>Asparagales</taxon>
        <taxon>Orchidaceae</taxon>
        <taxon>Vanilloideae</taxon>
        <taxon>Vanilleae</taxon>
        <taxon>Vanilla</taxon>
    </lineage>
</organism>
<feature type="transmembrane region" description="Helical" evidence="9">
    <location>
        <begin position="97"/>
        <end position="115"/>
    </location>
</feature>
<evidence type="ECO:0000256" key="1">
    <source>
        <dbReference type="ARBA" id="ARBA00000900"/>
    </source>
</evidence>
<dbReference type="InterPro" id="IPR013083">
    <property type="entry name" value="Znf_RING/FYVE/PHD"/>
</dbReference>
<evidence type="ECO:0000256" key="4">
    <source>
        <dbReference type="ARBA" id="ARBA00022723"/>
    </source>
</evidence>
<evidence type="ECO:0000256" key="6">
    <source>
        <dbReference type="ARBA" id="ARBA00022786"/>
    </source>
</evidence>
<dbReference type="SUPFAM" id="SSF57850">
    <property type="entry name" value="RING/U-box"/>
    <property type="match status" value="1"/>
</dbReference>
<dbReference type="InterPro" id="IPR001841">
    <property type="entry name" value="Znf_RING"/>
</dbReference>
<dbReference type="Proteomes" id="UP000636800">
    <property type="component" value="Unassembled WGS sequence"/>
</dbReference>
<evidence type="ECO:0000256" key="9">
    <source>
        <dbReference type="SAM" id="Phobius"/>
    </source>
</evidence>
<evidence type="ECO:0000256" key="8">
    <source>
        <dbReference type="PROSITE-ProRule" id="PRU00175"/>
    </source>
</evidence>
<evidence type="ECO:0000256" key="3">
    <source>
        <dbReference type="ARBA" id="ARBA00022679"/>
    </source>
</evidence>
<evidence type="ECO:0000256" key="7">
    <source>
        <dbReference type="ARBA" id="ARBA00022833"/>
    </source>
</evidence>
<evidence type="ECO:0000313" key="12">
    <source>
        <dbReference type="Proteomes" id="UP000636800"/>
    </source>
</evidence>
<protein>
    <recommendedName>
        <fullName evidence="2">RING-type E3 ubiquitin transferase</fullName>
        <ecNumber evidence="2">2.3.2.27</ecNumber>
    </recommendedName>
</protein>
<dbReference type="PROSITE" id="PS50089">
    <property type="entry name" value="ZF_RING_2"/>
    <property type="match status" value="1"/>
</dbReference>
<evidence type="ECO:0000256" key="5">
    <source>
        <dbReference type="ARBA" id="ARBA00022771"/>
    </source>
</evidence>
<dbReference type="EC" id="2.3.2.27" evidence="2"/>
<dbReference type="PANTHER" id="PTHR22937:SF65">
    <property type="entry name" value="E3 UBIQUITIN-PROTEIN LIGASE ARK2C"/>
    <property type="match status" value="1"/>
</dbReference>
<dbReference type="EMBL" id="JADCNL010000014">
    <property type="protein sequence ID" value="KAG0453076.1"/>
    <property type="molecule type" value="Genomic_DNA"/>
</dbReference>
<keyword evidence="4" id="KW-0479">Metal-binding</keyword>
<dbReference type="OrthoDB" id="206201at2759"/>
<gene>
    <name evidence="11" type="ORF">HPP92_025740</name>
</gene>
<dbReference type="AlphaFoldDB" id="A0A835PJ00"/>
<keyword evidence="9" id="KW-0472">Membrane</keyword>
<keyword evidence="9" id="KW-1133">Transmembrane helix</keyword>
<evidence type="ECO:0000313" key="11">
    <source>
        <dbReference type="EMBL" id="KAG0453076.1"/>
    </source>
</evidence>
<sequence>MELEWAKYNMTTRYDHNCNREESAIPSMRAQTPSLISLRRPASIACGSFADFFTMVHHNFPDYRRNCSSWTLFSTAARRDQEDTSFIRRRCPVIMHFYSMVLWVLLLGFCLPSFLTHSLRAGTEPLLRKEEDEIWLNGEIAKLCCGHVFHLGCIEVWLMVKNECPVCRASVVPLRADHNGGC</sequence>
<dbReference type="GO" id="GO:0008270">
    <property type="term" value="F:zinc ion binding"/>
    <property type="evidence" value="ECO:0007669"/>
    <property type="project" value="UniProtKB-KW"/>
</dbReference>
<accession>A0A835PJ00</accession>
<feature type="domain" description="RING-type" evidence="10">
    <location>
        <begin position="145"/>
        <end position="168"/>
    </location>
</feature>
<dbReference type="PANTHER" id="PTHR22937">
    <property type="entry name" value="E3 UBIQUITIN-PROTEIN LIGASE RNF165"/>
    <property type="match status" value="1"/>
</dbReference>
<evidence type="ECO:0000259" key="10">
    <source>
        <dbReference type="PROSITE" id="PS50089"/>
    </source>
</evidence>
<keyword evidence="3" id="KW-0808">Transferase</keyword>
<keyword evidence="9" id="KW-0812">Transmembrane</keyword>
<comment type="catalytic activity">
    <reaction evidence="1">
        <text>S-ubiquitinyl-[E2 ubiquitin-conjugating enzyme]-L-cysteine + [acceptor protein]-L-lysine = [E2 ubiquitin-conjugating enzyme]-L-cysteine + N(6)-ubiquitinyl-[acceptor protein]-L-lysine.</text>
        <dbReference type="EC" id="2.3.2.27"/>
    </reaction>
</comment>
<name>A0A835PJ00_VANPL</name>
<dbReference type="Gene3D" id="3.30.40.10">
    <property type="entry name" value="Zinc/RING finger domain, C3HC4 (zinc finger)"/>
    <property type="match status" value="1"/>
</dbReference>
<dbReference type="InterPro" id="IPR045191">
    <property type="entry name" value="MBR1/2-like"/>
</dbReference>
<dbReference type="Pfam" id="PF13639">
    <property type="entry name" value="zf-RING_2"/>
    <property type="match status" value="1"/>
</dbReference>
<keyword evidence="6" id="KW-0833">Ubl conjugation pathway</keyword>
<comment type="caution">
    <text evidence="11">The sequence shown here is derived from an EMBL/GenBank/DDBJ whole genome shotgun (WGS) entry which is preliminary data.</text>
</comment>
<keyword evidence="7" id="KW-0862">Zinc</keyword>
<proteinExistence type="predicted"/>
<dbReference type="GO" id="GO:0061630">
    <property type="term" value="F:ubiquitin protein ligase activity"/>
    <property type="evidence" value="ECO:0007669"/>
    <property type="project" value="UniProtKB-EC"/>
</dbReference>
<dbReference type="SMART" id="SM00184">
    <property type="entry name" value="RING"/>
    <property type="match status" value="1"/>
</dbReference>
<keyword evidence="12" id="KW-1185">Reference proteome</keyword>
<keyword evidence="5 8" id="KW-0863">Zinc-finger</keyword>